<dbReference type="InterPro" id="IPR000612">
    <property type="entry name" value="PMP3"/>
</dbReference>
<dbReference type="InParanoid" id="A0A1Y2FXI5"/>
<dbReference type="PANTHER" id="PTHR21659">
    <property type="entry name" value="HYDROPHOBIC PROTEIN RCI2 LOW TEMPERATURE AND SALT RESPONSIVE PROTEIN LTI6 -RELATED"/>
    <property type="match status" value="1"/>
</dbReference>
<dbReference type="GO" id="GO:0016020">
    <property type="term" value="C:membrane"/>
    <property type="evidence" value="ECO:0007669"/>
    <property type="project" value="UniProtKB-SubCell"/>
</dbReference>
<reference evidence="7 8" key="1">
    <citation type="submission" date="2016-07" db="EMBL/GenBank/DDBJ databases">
        <title>Pervasive Adenine N6-methylation of Active Genes in Fungi.</title>
        <authorList>
            <consortium name="DOE Joint Genome Institute"/>
            <person name="Mondo S.J."/>
            <person name="Dannebaum R.O."/>
            <person name="Kuo R.C."/>
            <person name="Labutti K."/>
            <person name="Haridas S."/>
            <person name="Kuo A."/>
            <person name="Salamov A."/>
            <person name="Ahrendt S.R."/>
            <person name="Lipzen A."/>
            <person name="Sullivan W."/>
            <person name="Andreopoulos W.B."/>
            <person name="Clum A."/>
            <person name="Lindquist E."/>
            <person name="Daum C."/>
            <person name="Ramamoorthy G.K."/>
            <person name="Gryganskyi A."/>
            <person name="Culley D."/>
            <person name="Magnuson J.K."/>
            <person name="James T.Y."/>
            <person name="O'Malley M.A."/>
            <person name="Stajich J.E."/>
            <person name="Spatafora J.W."/>
            <person name="Visel A."/>
            <person name="Grigoriev I.V."/>
        </authorList>
    </citation>
    <scope>NUCLEOTIDE SEQUENCE [LARGE SCALE GENOMIC DNA]</scope>
    <source>
        <strain evidence="7 8">62-1032</strain>
    </source>
</reference>
<evidence type="ECO:0000256" key="1">
    <source>
        <dbReference type="ARBA" id="ARBA00004370"/>
    </source>
</evidence>
<keyword evidence="3 6" id="KW-0812">Transmembrane</keyword>
<dbReference type="OrthoDB" id="2802411at2759"/>
<organism evidence="7 8">
    <name type="scientific">Leucosporidium creatinivorum</name>
    <dbReference type="NCBI Taxonomy" id="106004"/>
    <lineage>
        <taxon>Eukaryota</taxon>
        <taxon>Fungi</taxon>
        <taxon>Dikarya</taxon>
        <taxon>Basidiomycota</taxon>
        <taxon>Pucciniomycotina</taxon>
        <taxon>Microbotryomycetes</taxon>
        <taxon>Leucosporidiales</taxon>
        <taxon>Leucosporidium</taxon>
    </lineage>
</organism>
<comment type="subcellular location">
    <subcellularLocation>
        <location evidence="1">Membrane</location>
    </subcellularLocation>
</comment>
<accession>A0A1Y2FXI5</accession>
<gene>
    <name evidence="7" type="ORF">BCR35DRAFT_330126</name>
</gene>
<keyword evidence="8" id="KW-1185">Reference proteome</keyword>
<feature type="transmembrane region" description="Helical" evidence="6">
    <location>
        <begin position="15"/>
        <end position="33"/>
    </location>
</feature>
<evidence type="ECO:0000256" key="2">
    <source>
        <dbReference type="ARBA" id="ARBA00009530"/>
    </source>
</evidence>
<evidence type="ECO:0000256" key="6">
    <source>
        <dbReference type="SAM" id="Phobius"/>
    </source>
</evidence>
<dbReference type="EMBL" id="MCGR01000011">
    <property type="protein sequence ID" value="ORY88249.1"/>
    <property type="molecule type" value="Genomic_DNA"/>
</dbReference>
<keyword evidence="5 6" id="KW-0472">Membrane</keyword>
<dbReference type="PROSITE" id="PS01309">
    <property type="entry name" value="UPF0057"/>
    <property type="match status" value="1"/>
</dbReference>
<dbReference type="PANTHER" id="PTHR21659:SF42">
    <property type="entry name" value="UPF0057 MEMBRANE PROTEIN ZK632.10-RELATED"/>
    <property type="match status" value="1"/>
</dbReference>
<comment type="caution">
    <text evidence="7">The sequence shown here is derived from an EMBL/GenBank/DDBJ whole genome shotgun (WGS) entry which is preliminary data.</text>
</comment>
<proteinExistence type="inferred from homology"/>
<protein>
    <recommendedName>
        <fullName evidence="9">Stress response RCI peptide</fullName>
    </recommendedName>
</protein>
<evidence type="ECO:0000256" key="3">
    <source>
        <dbReference type="ARBA" id="ARBA00022692"/>
    </source>
</evidence>
<dbReference type="Proteomes" id="UP000193467">
    <property type="component" value="Unassembled WGS sequence"/>
</dbReference>
<comment type="similarity">
    <text evidence="2">Belongs to the UPF0057 (PMP3) family.</text>
</comment>
<feature type="transmembrane region" description="Helical" evidence="6">
    <location>
        <begin position="39"/>
        <end position="63"/>
    </location>
</feature>
<sequence length="151" mass="16507">MADSASSSRPTGRDVALGILAVVLPFAAVGLKRGVLTTHFWLCFFLTCFGYFPGVIHASYIVWSKEPKKEQPSVVVVHQCQHGAAPADAEALPPAYLQRDLEAAHGYRELNKRPEQLQNPFTEAEIHGNEVRVAEKGERFGAGGRGQHVEV</sequence>
<evidence type="ECO:0000313" key="7">
    <source>
        <dbReference type="EMBL" id="ORY88249.1"/>
    </source>
</evidence>
<evidence type="ECO:0008006" key="9">
    <source>
        <dbReference type="Google" id="ProtNLM"/>
    </source>
</evidence>
<name>A0A1Y2FXI5_9BASI</name>
<evidence type="ECO:0000256" key="4">
    <source>
        <dbReference type="ARBA" id="ARBA00022989"/>
    </source>
</evidence>
<keyword evidence="4 6" id="KW-1133">Transmembrane helix</keyword>
<evidence type="ECO:0000313" key="8">
    <source>
        <dbReference type="Proteomes" id="UP000193467"/>
    </source>
</evidence>
<evidence type="ECO:0000256" key="5">
    <source>
        <dbReference type="ARBA" id="ARBA00023136"/>
    </source>
</evidence>
<dbReference type="AlphaFoldDB" id="A0A1Y2FXI5"/>
<dbReference type="Pfam" id="PF01679">
    <property type="entry name" value="Pmp3"/>
    <property type="match status" value="1"/>
</dbReference>